<dbReference type="CDD" id="cd21937">
    <property type="entry name" value="ZIP_MycBP-like"/>
    <property type="match status" value="1"/>
</dbReference>
<accession>A0A6P3EM14</accession>
<dbReference type="InterPro" id="IPR026060">
    <property type="entry name" value="AMY1"/>
</dbReference>
<keyword evidence="5" id="KW-1185">Reference proteome</keyword>
<evidence type="ECO:0000256" key="1">
    <source>
        <dbReference type="ARBA" id="ARBA00004123"/>
    </source>
</evidence>
<sequence length="104" mass="11976">MAHYKAADSNREQFQRYLEKSGVLDTLTKVLVALYEEPEKPTSSALDFLKHHIGTATPENPEIELLRLELTEIKEKYEATVEENKKLKAKLAQYEPPQEEKCAE</sequence>
<comment type="subcellular location">
    <subcellularLocation>
        <location evidence="1">Nucleus</location>
    </subcellularLocation>
</comment>
<evidence type="ECO:0000256" key="3">
    <source>
        <dbReference type="ARBA" id="ARBA00023242"/>
    </source>
</evidence>
<reference evidence="6" key="1">
    <citation type="submission" date="2025-08" db="UniProtKB">
        <authorList>
            <consortium name="RefSeq"/>
        </authorList>
    </citation>
    <scope>IDENTIFICATION</scope>
</reference>
<evidence type="ECO:0000256" key="4">
    <source>
        <dbReference type="SAM" id="Coils"/>
    </source>
</evidence>
<keyword evidence="3" id="KW-0539">Nucleus</keyword>
<dbReference type="PANTHER" id="PTHR13168:SF0">
    <property type="entry name" value="C-MYC-BINDING PROTEIN"/>
    <property type="match status" value="1"/>
</dbReference>
<dbReference type="GO" id="GO:0003713">
    <property type="term" value="F:transcription coactivator activity"/>
    <property type="evidence" value="ECO:0007669"/>
    <property type="project" value="InterPro"/>
</dbReference>
<evidence type="ECO:0000313" key="6">
    <source>
        <dbReference type="RefSeq" id="XP_004627543.1"/>
    </source>
</evidence>
<dbReference type="PANTHER" id="PTHR13168">
    <property type="entry name" value="ASSOCIATE OF C-MYC AMY-1"/>
    <property type="match status" value="1"/>
</dbReference>
<name>A0A6P3EM14_OCTDE</name>
<evidence type="ECO:0000256" key="2">
    <source>
        <dbReference type="ARBA" id="ARBA00009389"/>
    </source>
</evidence>
<proteinExistence type="inferred from homology"/>
<dbReference type="AlphaFoldDB" id="A0A6P3EM14"/>
<comment type="similarity">
    <text evidence="2">Belongs to the AMY1 family.</text>
</comment>
<dbReference type="GO" id="GO:0005634">
    <property type="term" value="C:nucleus"/>
    <property type="evidence" value="ECO:0007669"/>
    <property type="project" value="UniProtKB-SubCell"/>
</dbReference>
<gene>
    <name evidence="6" type="primary">LOC101567559</name>
</gene>
<keyword evidence="4" id="KW-0175">Coiled coil</keyword>
<dbReference type="OrthoDB" id="524165at2759"/>
<organism evidence="5 6">
    <name type="scientific">Octodon degus</name>
    <name type="common">Degu</name>
    <name type="synonym">Sciurus degus</name>
    <dbReference type="NCBI Taxonomy" id="10160"/>
    <lineage>
        <taxon>Eukaryota</taxon>
        <taxon>Metazoa</taxon>
        <taxon>Chordata</taxon>
        <taxon>Craniata</taxon>
        <taxon>Vertebrata</taxon>
        <taxon>Euteleostomi</taxon>
        <taxon>Mammalia</taxon>
        <taxon>Eutheria</taxon>
        <taxon>Euarchontoglires</taxon>
        <taxon>Glires</taxon>
        <taxon>Rodentia</taxon>
        <taxon>Hystricomorpha</taxon>
        <taxon>Octodontidae</taxon>
        <taxon>Octodon</taxon>
    </lineage>
</organism>
<dbReference type="RefSeq" id="XP_004627543.1">
    <property type="nucleotide sequence ID" value="XM_004627486.1"/>
</dbReference>
<dbReference type="Proteomes" id="UP000515203">
    <property type="component" value="Unplaced"/>
</dbReference>
<protein>
    <submittedName>
        <fullName evidence="6">c-Myc-binding protein-like</fullName>
    </submittedName>
</protein>
<dbReference type="PRINTS" id="PR02028">
    <property type="entry name" value="CMYCBINDINGP"/>
</dbReference>
<dbReference type="GeneID" id="101567559"/>
<evidence type="ECO:0000313" key="5">
    <source>
        <dbReference type="Proteomes" id="UP000515203"/>
    </source>
</evidence>
<dbReference type="InParanoid" id="A0A6P3EM14"/>
<dbReference type="Gene3D" id="6.10.250.1060">
    <property type="match status" value="1"/>
</dbReference>
<feature type="coiled-coil region" evidence="4">
    <location>
        <begin position="63"/>
        <end position="90"/>
    </location>
</feature>